<evidence type="ECO:0000313" key="1">
    <source>
        <dbReference type="EMBL" id="KAJ6255911.1"/>
    </source>
</evidence>
<dbReference type="EMBL" id="JAQGDS010000017">
    <property type="protein sequence ID" value="KAJ6255911.1"/>
    <property type="molecule type" value="Genomic_DNA"/>
</dbReference>
<protein>
    <submittedName>
        <fullName evidence="1">Uncharacterized protein</fullName>
    </submittedName>
</protein>
<dbReference type="Proteomes" id="UP001221413">
    <property type="component" value="Unassembled WGS sequence"/>
</dbReference>
<accession>A0AAD6NEI7</accession>
<reference evidence="1" key="1">
    <citation type="submission" date="2023-01" db="EMBL/GenBank/DDBJ databases">
        <title>The chitinases involved in constricting ring structure development in the nematode-trapping fungus Drechslerella dactyloides.</title>
        <authorList>
            <person name="Wang R."/>
            <person name="Zhang L."/>
            <person name="Tang P."/>
            <person name="Li S."/>
            <person name="Liang L."/>
        </authorList>
    </citation>
    <scope>NUCLEOTIDE SEQUENCE</scope>
    <source>
        <strain evidence="1">YMF1.00031</strain>
    </source>
</reference>
<evidence type="ECO:0000313" key="2">
    <source>
        <dbReference type="Proteomes" id="UP001221413"/>
    </source>
</evidence>
<comment type="caution">
    <text evidence="1">The sequence shown here is derived from an EMBL/GenBank/DDBJ whole genome shotgun (WGS) entry which is preliminary data.</text>
</comment>
<name>A0AAD6NEI7_DREDA</name>
<dbReference type="AlphaFoldDB" id="A0AAD6NEI7"/>
<gene>
    <name evidence="1" type="ORF">Dda_9370</name>
</gene>
<sequence length="241" mass="28786">MNRPNSISRPVIRKTAPTSFEISIDSASKDVLRIMKYDKRKSRGLLAMRRMIVLAEYIEDATEALRTDKEDVAMPRRTVYFANYMMYDFEINYNQDFEEREIWRLWALHKDFTSMIRGVKKAVEERRLALSDQHSPKTDADQGEDEDVLALEELRQDEKYLARVSQKVERFRSRIYRRLWFLEHELNAFERLNAAFGDLQAVREEKGGGYSGRIGWRQYDKDVWKDHGLLEGNENYIYRMY</sequence>
<proteinExistence type="predicted"/>
<keyword evidence="2" id="KW-1185">Reference proteome</keyword>
<organism evidence="1 2">
    <name type="scientific">Drechslerella dactyloides</name>
    <name type="common">Nematode-trapping fungus</name>
    <name type="synonym">Arthrobotrys dactyloides</name>
    <dbReference type="NCBI Taxonomy" id="74499"/>
    <lineage>
        <taxon>Eukaryota</taxon>
        <taxon>Fungi</taxon>
        <taxon>Dikarya</taxon>
        <taxon>Ascomycota</taxon>
        <taxon>Pezizomycotina</taxon>
        <taxon>Orbiliomycetes</taxon>
        <taxon>Orbiliales</taxon>
        <taxon>Orbiliaceae</taxon>
        <taxon>Drechslerella</taxon>
    </lineage>
</organism>